<dbReference type="Pfam" id="PF12796">
    <property type="entry name" value="Ank_2"/>
    <property type="match status" value="1"/>
</dbReference>
<gene>
    <name evidence="1" type="ORF">DYB25_000947</name>
</gene>
<sequence>MPATSAAAATVVTSPELMRCIFAHQCGVYEDILPLTKLLPLHLSNRSLYFLMIGNYPVFRHHLDHFARGFTPWLKVHGTSSLPRLFTCVVSMPFTVELFSACVGHLDIVDFLIDHDYVDPSIPLMDLAAWAGQLTVMTHLLTRKPRDKTSKHHTLTPTTLDWAACNGQLNVVQYFTKTMMAPCTTDAMDGAARCGHLDVVQYLHANRHEGCTTDAMDRAACYGFLEVVQFLHVHRQEGCTHRAMDAAATSGHLEIVQFLNERRDEGASSDAMDGAILNGHLNVVKYLVDHSSVSTSSVDVLHAALALGDQPMTAFLMNRFCLEGDFWSDEDNHHNDVVDYGIITGF</sequence>
<dbReference type="InterPro" id="IPR036770">
    <property type="entry name" value="Ankyrin_rpt-contain_sf"/>
</dbReference>
<dbReference type="VEuPathDB" id="FungiDB:H257_16639"/>
<dbReference type="PANTHER" id="PTHR46586">
    <property type="entry name" value="ANKYRIN REPEAT-CONTAINING PROTEIN"/>
    <property type="match status" value="1"/>
</dbReference>
<accession>A0A397AJ12</accession>
<comment type="caution">
    <text evidence="1">The sequence shown here is derived from an EMBL/GenBank/DDBJ whole genome shotgun (WGS) entry which is preliminary data.</text>
</comment>
<protein>
    <submittedName>
        <fullName evidence="1">Uncharacterized protein</fullName>
    </submittedName>
</protein>
<dbReference type="InterPro" id="IPR002110">
    <property type="entry name" value="Ankyrin_rpt"/>
</dbReference>
<evidence type="ECO:0000313" key="1">
    <source>
        <dbReference type="EMBL" id="RHY07863.1"/>
    </source>
</evidence>
<reference evidence="1 2" key="1">
    <citation type="submission" date="2018-08" db="EMBL/GenBank/DDBJ databases">
        <title>Aphanomyces genome sequencing and annotation.</title>
        <authorList>
            <person name="Minardi D."/>
            <person name="Oidtmann B."/>
            <person name="Van Der Giezen M."/>
            <person name="Studholme D.J."/>
        </authorList>
    </citation>
    <scope>NUCLEOTIDE SEQUENCE [LARGE SCALE GENOMIC DNA]</scope>
    <source>
        <strain evidence="1 2">Yx</strain>
    </source>
</reference>
<dbReference type="EMBL" id="QUTA01007244">
    <property type="protein sequence ID" value="RHY07863.1"/>
    <property type="molecule type" value="Genomic_DNA"/>
</dbReference>
<proteinExistence type="predicted"/>
<dbReference type="PANTHER" id="PTHR46586:SF3">
    <property type="entry name" value="ANKYRIN REPEAT-CONTAINING PROTEIN"/>
    <property type="match status" value="1"/>
</dbReference>
<organism evidence="1 2">
    <name type="scientific">Aphanomyces astaci</name>
    <name type="common">Crayfish plague agent</name>
    <dbReference type="NCBI Taxonomy" id="112090"/>
    <lineage>
        <taxon>Eukaryota</taxon>
        <taxon>Sar</taxon>
        <taxon>Stramenopiles</taxon>
        <taxon>Oomycota</taxon>
        <taxon>Saprolegniomycetes</taxon>
        <taxon>Saprolegniales</taxon>
        <taxon>Verrucalvaceae</taxon>
        <taxon>Aphanomyces</taxon>
    </lineage>
</organism>
<evidence type="ECO:0000313" key="2">
    <source>
        <dbReference type="Proteomes" id="UP000266239"/>
    </source>
</evidence>
<name>A0A397AJ12_APHAT</name>
<dbReference type="Proteomes" id="UP000266239">
    <property type="component" value="Unassembled WGS sequence"/>
</dbReference>
<dbReference type="InterPro" id="IPR052050">
    <property type="entry name" value="SecEffector_AnkRepeat"/>
</dbReference>
<dbReference type="Gene3D" id="1.25.40.20">
    <property type="entry name" value="Ankyrin repeat-containing domain"/>
    <property type="match status" value="2"/>
</dbReference>
<dbReference type="AlphaFoldDB" id="A0A397AJ12"/>
<dbReference type="SUPFAM" id="SSF48403">
    <property type="entry name" value="Ankyrin repeat"/>
    <property type="match status" value="1"/>
</dbReference>